<evidence type="ECO:0000256" key="3">
    <source>
        <dbReference type="ARBA" id="ARBA00022679"/>
    </source>
</evidence>
<keyword evidence="2" id="KW-0489">Methyltransferase</keyword>
<dbReference type="EC" id="2.1.1.72" evidence="1"/>
<dbReference type="InterPro" id="IPR002052">
    <property type="entry name" value="DNA_methylase_N6_adenine_CS"/>
</dbReference>
<evidence type="ECO:0000256" key="1">
    <source>
        <dbReference type="ARBA" id="ARBA00011900"/>
    </source>
</evidence>
<dbReference type="GO" id="GO:0032259">
    <property type="term" value="P:methylation"/>
    <property type="evidence" value="ECO:0007669"/>
    <property type="project" value="UniProtKB-KW"/>
</dbReference>
<gene>
    <name evidence="7" type="ORF">S03H2_29652</name>
</gene>
<dbReference type="PROSITE" id="PS00092">
    <property type="entry name" value="N6_MTASE"/>
    <property type="match status" value="1"/>
</dbReference>
<feature type="non-terminal residue" evidence="7">
    <location>
        <position position="295"/>
    </location>
</feature>
<dbReference type="InterPro" id="IPR011639">
    <property type="entry name" value="MethylTrfase_TaqI-like_dom"/>
</dbReference>
<evidence type="ECO:0000259" key="6">
    <source>
        <dbReference type="Pfam" id="PF07669"/>
    </source>
</evidence>
<dbReference type="PANTHER" id="PTHR33841:SF1">
    <property type="entry name" value="DNA METHYLTRANSFERASE A"/>
    <property type="match status" value="1"/>
</dbReference>
<dbReference type="InterPro" id="IPR050953">
    <property type="entry name" value="N4_N6_ade-DNA_methylase"/>
</dbReference>
<dbReference type="GO" id="GO:0009007">
    <property type="term" value="F:site-specific DNA-methyltransferase (adenine-specific) activity"/>
    <property type="evidence" value="ECO:0007669"/>
    <property type="project" value="UniProtKB-EC"/>
</dbReference>
<evidence type="ECO:0000256" key="4">
    <source>
        <dbReference type="ARBA" id="ARBA00022691"/>
    </source>
</evidence>
<evidence type="ECO:0000256" key="2">
    <source>
        <dbReference type="ARBA" id="ARBA00022603"/>
    </source>
</evidence>
<sequence>SQLIIHYKYAINDLGSEENYPGIFQKDFFDIHPDLVEFTQPKKVIIKGLGKEPVELELPRNFDCVAGNPPYTRQEELEDIVEIEGYKERITETVTHYRNKKIASLGKRAGIYAHFFLHGWKFLKEGGRFGFIVASSWLNVDYGKYLEEFFLKNYKIIAIIESKVERWFEDADINTCIVILEKCFDKKVRDENIVQFVYFKKPLNYFIPISESMWEKEVERLNEIDKLKKLILGHYSFYDSEDIRIFPKEQRELWEEGFDKNSLNYLGSRWGKYIRAPKIYFKVLKKRKNLFIRLK</sequence>
<keyword evidence="4" id="KW-0949">S-adenosyl-L-methionine</keyword>
<dbReference type="Gene3D" id="3.40.50.150">
    <property type="entry name" value="Vaccinia Virus protein VP39"/>
    <property type="match status" value="1"/>
</dbReference>
<comment type="catalytic activity">
    <reaction evidence="5">
        <text>a 2'-deoxyadenosine in DNA + S-adenosyl-L-methionine = an N(6)-methyl-2'-deoxyadenosine in DNA + S-adenosyl-L-homocysteine + H(+)</text>
        <dbReference type="Rhea" id="RHEA:15197"/>
        <dbReference type="Rhea" id="RHEA-COMP:12418"/>
        <dbReference type="Rhea" id="RHEA-COMP:12419"/>
        <dbReference type="ChEBI" id="CHEBI:15378"/>
        <dbReference type="ChEBI" id="CHEBI:57856"/>
        <dbReference type="ChEBI" id="CHEBI:59789"/>
        <dbReference type="ChEBI" id="CHEBI:90615"/>
        <dbReference type="ChEBI" id="CHEBI:90616"/>
        <dbReference type="EC" id="2.1.1.72"/>
    </reaction>
</comment>
<reference evidence="7" key="1">
    <citation type="journal article" date="2014" name="Front. Microbiol.">
        <title>High frequency of phylogenetically diverse reductive dehalogenase-homologous genes in deep subseafloor sedimentary metagenomes.</title>
        <authorList>
            <person name="Kawai M."/>
            <person name="Futagami T."/>
            <person name="Toyoda A."/>
            <person name="Takaki Y."/>
            <person name="Nishi S."/>
            <person name="Hori S."/>
            <person name="Arai W."/>
            <person name="Tsubouchi T."/>
            <person name="Morono Y."/>
            <person name="Uchiyama I."/>
            <person name="Ito T."/>
            <person name="Fujiyama A."/>
            <person name="Inagaki F."/>
            <person name="Takami H."/>
        </authorList>
    </citation>
    <scope>NUCLEOTIDE SEQUENCE</scope>
    <source>
        <strain evidence="7">Expedition CK06-06</strain>
    </source>
</reference>
<dbReference type="PANTHER" id="PTHR33841">
    <property type="entry name" value="DNA METHYLTRANSFERASE YEEA-RELATED"/>
    <property type="match status" value="1"/>
</dbReference>
<protein>
    <recommendedName>
        <fullName evidence="1">site-specific DNA-methyltransferase (adenine-specific)</fullName>
        <ecNumber evidence="1">2.1.1.72</ecNumber>
    </recommendedName>
</protein>
<accession>X1H8N8</accession>
<evidence type="ECO:0000313" key="7">
    <source>
        <dbReference type="EMBL" id="GAH50214.1"/>
    </source>
</evidence>
<organism evidence="7">
    <name type="scientific">marine sediment metagenome</name>
    <dbReference type="NCBI Taxonomy" id="412755"/>
    <lineage>
        <taxon>unclassified sequences</taxon>
        <taxon>metagenomes</taxon>
        <taxon>ecological metagenomes</taxon>
    </lineage>
</organism>
<dbReference type="GO" id="GO:0003676">
    <property type="term" value="F:nucleic acid binding"/>
    <property type="evidence" value="ECO:0007669"/>
    <property type="project" value="InterPro"/>
</dbReference>
<keyword evidence="3" id="KW-0808">Transferase</keyword>
<dbReference type="GO" id="GO:0006304">
    <property type="term" value="P:DNA modification"/>
    <property type="evidence" value="ECO:0007669"/>
    <property type="project" value="InterPro"/>
</dbReference>
<feature type="domain" description="Type II methyltransferase M.TaqI-like" evidence="6">
    <location>
        <begin position="57"/>
        <end position="168"/>
    </location>
</feature>
<dbReference type="Pfam" id="PF07669">
    <property type="entry name" value="Eco57I"/>
    <property type="match status" value="1"/>
</dbReference>
<proteinExistence type="predicted"/>
<name>X1H8N8_9ZZZZ</name>
<comment type="caution">
    <text evidence="7">The sequence shown here is derived from an EMBL/GenBank/DDBJ whole genome shotgun (WGS) entry which is preliminary data.</text>
</comment>
<evidence type="ECO:0000256" key="5">
    <source>
        <dbReference type="ARBA" id="ARBA00047942"/>
    </source>
</evidence>
<dbReference type="SUPFAM" id="SSF53335">
    <property type="entry name" value="S-adenosyl-L-methionine-dependent methyltransferases"/>
    <property type="match status" value="1"/>
</dbReference>
<dbReference type="InterPro" id="IPR029063">
    <property type="entry name" value="SAM-dependent_MTases_sf"/>
</dbReference>
<dbReference type="EMBL" id="BARU01017909">
    <property type="protein sequence ID" value="GAH50214.1"/>
    <property type="molecule type" value="Genomic_DNA"/>
</dbReference>
<feature type="non-terminal residue" evidence="7">
    <location>
        <position position="1"/>
    </location>
</feature>
<dbReference type="PRINTS" id="PR00507">
    <property type="entry name" value="N12N6MTFRASE"/>
</dbReference>
<dbReference type="AlphaFoldDB" id="X1H8N8"/>